<sequence length="149" mass="17516">MMSQSMADAFGYGVHTSRKNFIYQKFAVRYAGVTKLNSCNHGERICYFGERICYFGERICYFGERICYFGERICYFGERICYFGERICYFGERICYFGERICYFGERICYFGVSITHPKKLLEELKPMLVILVCNRSKASGWGVMTMES</sequence>
<proteinExistence type="predicted"/>
<evidence type="ECO:0000313" key="2">
    <source>
        <dbReference type="Proteomes" id="UP001199525"/>
    </source>
</evidence>
<reference evidence="1 2" key="1">
    <citation type="journal article" date="2021" name="Microorganisms">
        <title>Genome Evolution of Filamentous Cyanobacterium Nostoc Species: From Facultative Symbiosis to Free Living.</title>
        <authorList>
            <person name="Huo D."/>
            <person name="Li H."/>
            <person name="Cai F."/>
            <person name="Guo X."/>
            <person name="Qiao Z."/>
            <person name="Wang W."/>
            <person name="Yu G."/>
            <person name="Li R."/>
        </authorList>
    </citation>
    <scope>NUCLEOTIDE SEQUENCE [LARGE SCALE GENOMIC DNA]</scope>
    <source>
        <strain evidence="1 2">CHAB 5714</strain>
    </source>
</reference>
<evidence type="ECO:0000313" key="1">
    <source>
        <dbReference type="EMBL" id="MCC5598108.1"/>
    </source>
</evidence>
<dbReference type="RefSeq" id="WP_229482763.1">
    <property type="nucleotide sequence ID" value="NZ_JAIVFQ010000002.1"/>
</dbReference>
<dbReference type="EMBL" id="JAIVFQ010000002">
    <property type="protein sequence ID" value="MCC5598108.1"/>
    <property type="molecule type" value="Genomic_DNA"/>
</dbReference>
<accession>A0ABS8I318</accession>
<comment type="caution">
    <text evidence="1">The sequence shown here is derived from an EMBL/GenBank/DDBJ whole genome shotgun (WGS) entry which is preliminary data.</text>
</comment>
<gene>
    <name evidence="1" type="ORF">LC586_02335</name>
</gene>
<dbReference type="Proteomes" id="UP001199525">
    <property type="component" value="Unassembled WGS sequence"/>
</dbReference>
<organism evidence="1 2">
    <name type="scientific">Nostoc favosum CHAB5714</name>
    <dbReference type="NCBI Taxonomy" id="2780399"/>
    <lineage>
        <taxon>Bacteria</taxon>
        <taxon>Bacillati</taxon>
        <taxon>Cyanobacteriota</taxon>
        <taxon>Cyanophyceae</taxon>
        <taxon>Nostocales</taxon>
        <taxon>Nostocaceae</taxon>
        <taxon>Nostoc</taxon>
        <taxon>Nostoc favosum</taxon>
    </lineage>
</organism>
<keyword evidence="2" id="KW-1185">Reference proteome</keyword>
<name>A0ABS8I318_9NOSO</name>
<protein>
    <submittedName>
        <fullName evidence="1">Uncharacterized protein</fullName>
    </submittedName>
</protein>